<gene>
    <name evidence="1" type="ORF">NOO_LOCUS13459</name>
</gene>
<dbReference type="AlphaFoldDB" id="A0A3P7L8N5"/>
<organism evidence="1 2">
    <name type="scientific">Onchocerca ochengi</name>
    <name type="common">Filarial nematode worm</name>
    <dbReference type="NCBI Taxonomy" id="42157"/>
    <lineage>
        <taxon>Eukaryota</taxon>
        <taxon>Metazoa</taxon>
        <taxon>Ecdysozoa</taxon>
        <taxon>Nematoda</taxon>
        <taxon>Chromadorea</taxon>
        <taxon>Rhabditida</taxon>
        <taxon>Spirurina</taxon>
        <taxon>Spiruromorpha</taxon>
        <taxon>Filarioidea</taxon>
        <taxon>Onchocercidae</taxon>
        <taxon>Onchocerca</taxon>
    </lineage>
</organism>
<evidence type="ECO:0000313" key="2">
    <source>
        <dbReference type="Proteomes" id="UP000271087"/>
    </source>
</evidence>
<evidence type="ECO:0000313" key="1">
    <source>
        <dbReference type="EMBL" id="VDN02121.1"/>
    </source>
</evidence>
<sequence length="127" mass="14935">FARTTDPGHPRAKENVRGYEDLLKNNGVQLIDMRRDILSINNKRHESEFDLGTMLTYEALCRQEVPIEAKTQPWLYCYYKMDRPYLLLAPFKVEIVRQNPLAVLFYDIISDEEARIIQILAMPKAYL</sequence>
<feature type="non-terminal residue" evidence="1">
    <location>
        <position position="1"/>
    </location>
</feature>
<protein>
    <submittedName>
        <fullName evidence="1">Uncharacterized protein</fullName>
    </submittedName>
</protein>
<dbReference type="EMBL" id="UYRW01015571">
    <property type="protein sequence ID" value="VDN02121.1"/>
    <property type="molecule type" value="Genomic_DNA"/>
</dbReference>
<feature type="non-terminal residue" evidence="1">
    <location>
        <position position="127"/>
    </location>
</feature>
<dbReference type="Proteomes" id="UP000271087">
    <property type="component" value="Unassembled WGS sequence"/>
</dbReference>
<dbReference type="OrthoDB" id="5858186at2759"/>
<reference evidence="1 2" key="1">
    <citation type="submission" date="2018-08" db="EMBL/GenBank/DDBJ databases">
        <authorList>
            <person name="Laetsch R D."/>
            <person name="Stevens L."/>
            <person name="Kumar S."/>
            <person name="Blaxter L. M."/>
        </authorList>
    </citation>
    <scope>NUCLEOTIDE SEQUENCE [LARGE SCALE GENOMIC DNA]</scope>
</reference>
<keyword evidence="2" id="KW-1185">Reference proteome</keyword>
<proteinExistence type="predicted"/>
<name>A0A3P7L8N5_ONCOC</name>
<accession>A0A3P7L8N5</accession>